<reference evidence="2" key="1">
    <citation type="submission" date="2019-08" db="EMBL/GenBank/DDBJ databases">
        <title>The improved chromosome-level genome for the pearl oyster Pinctada fucata martensii using PacBio sequencing and Hi-C.</title>
        <authorList>
            <person name="Zheng Z."/>
        </authorList>
    </citation>
    <scope>NUCLEOTIDE SEQUENCE</scope>
    <source>
        <strain evidence="2">ZZ-2019</strain>
        <tissue evidence="2">Adductor muscle</tissue>
    </source>
</reference>
<feature type="region of interest" description="Disordered" evidence="1">
    <location>
        <begin position="1"/>
        <end position="55"/>
    </location>
</feature>
<gene>
    <name evidence="2" type="ORF">FSP39_008308</name>
</gene>
<evidence type="ECO:0000313" key="3">
    <source>
        <dbReference type="Proteomes" id="UP001186944"/>
    </source>
</evidence>
<comment type="caution">
    <text evidence="2">The sequence shown here is derived from an EMBL/GenBank/DDBJ whole genome shotgun (WGS) entry which is preliminary data.</text>
</comment>
<sequence length="101" mass="10830">MSYQGPAGTYQQPGYGTNYPPPPPGTYPGPPAGAYQGPGYPQGQPAGAYPQTGYPTYQTQPQPTTVYVYKEGKSQAERDQELAEDCCILACCWALVMLLSC</sequence>
<dbReference type="Proteomes" id="UP001186944">
    <property type="component" value="Unassembled WGS sequence"/>
</dbReference>
<evidence type="ECO:0000313" key="2">
    <source>
        <dbReference type="EMBL" id="KAK3089997.1"/>
    </source>
</evidence>
<accession>A0AA89C0V6</accession>
<proteinExistence type="predicted"/>
<name>A0AA89C0V6_PINIB</name>
<evidence type="ECO:0000256" key="1">
    <source>
        <dbReference type="SAM" id="MobiDB-lite"/>
    </source>
</evidence>
<keyword evidence="3" id="KW-1185">Reference proteome</keyword>
<feature type="compositionally biased region" description="Low complexity" evidence="1">
    <location>
        <begin position="32"/>
        <end position="55"/>
    </location>
</feature>
<organism evidence="2 3">
    <name type="scientific">Pinctada imbricata</name>
    <name type="common">Atlantic pearl-oyster</name>
    <name type="synonym">Pinctada martensii</name>
    <dbReference type="NCBI Taxonomy" id="66713"/>
    <lineage>
        <taxon>Eukaryota</taxon>
        <taxon>Metazoa</taxon>
        <taxon>Spiralia</taxon>
        <taxon>Lophotrochozoa</taxon>
        <taxon>Mollusca</taxon>
        <taxon>Bivalvia</taxon>
        <taxon>Autobranchia</taxon>
        <taxon>Pteriomorphia</taxon>
        <taxon>Pterioida</taxon>
        <taxon>Pterioidea</taxon>
        <taxon>Pteriidae</taxon>
        <taxon>Pinctada</taxon>
    </lineage>
</organism>
<protein>
    <recommendedName>
        <fullName evidence="4">Cysteine-rich and transmembrane domain-containing protein 1</fullName>
    </recommendedName>
</protein>
<evidence type="ECO:0008006" key="4">
    <source>
        <dbReference type="Google" id="ProtNLM"/>
    </source>
</evidence>
<dbReference type="EMBL" id="VSWD01000010">
    <property type="protein sequence ID" value="KAK3089997.1"/>
    <property type="molecule type" value="Genomic_DNA"/>
</dbReference>
<dbReference type="AlphaFoldDB" id="A0AA89C0V6"/>
<feature type="compositionally biased region" description="Pro residues" evidence="1">
    <location>
        <begin position="19"/>
        <end position="31"/>
    </location>
</feature>